<comment type="caution">
    <text evidence="2">The sequence shown here is derived from an EMBL/GenBank/DDBJ whole genome shotgun (WGS) entry which is preliminary data.</text>
</comment>
<proteinExistence type="predicted"/>
<evidence type="ECO:0000256" key="1">
    <source>
        <dbReference type="SAM" id="MobiDB-lite"/>
    </source>
</evidence>
<feature type="compositionally biased region" description="Low complexity" evidence="1">
    <location>
        <begin position="247"/>
        <end position="265"/>
    </location>
</feature>
<protein>
    <submittedName>
        <fullName evidence="2">Uncharacterized protein</fullName>
    </submittedName>
</protein>
<dbReference type="EMBL" id="LHPN01000006">
    <property type="protein sequence ID" value="OAL71629.1"/>
    <property type="molecule type" value="Genomic_DNA"/>
</dbReference>
<keyword evidence="3" id="KW-1185">Reference proteome</keyword>
<dbReference type="Proteomes" id="UP000243519">
    <property type="component" value="Unassembled WGS sequence"/>
</dbReference>
<evidence type="ECO:0000313" key="2">
    <source>
        <dbReference type="EMBL" id="OAL71629.1"/>
    </source>
</evidence>
<name>A0A178FH28_TRIVO</name>
<dbReference type="OrthoDB" id="5408998at2759"/>
<feature type="region of interest" description="Disordered" evidence="1">
    <location>
        <begin position="190"/>
        <end position="273"/>
    </location>
</feature>
<feature type="compositionally biased region" description="Polar residues" evidence="1">
    <location>
        <begin position="236"/>
        <end position="246"/>
    </location>
</feature>
<sequence>MTLTHIHPEEDAPPPYTPTDPLTPASTINDAASQLSAENIPSYTHAVEAPNFVSAVPYFSERGLSLTARSDAEVLEHTLVFYRRSQAKDFSKYPRCWRSRTEEITQHDWDTFLNYLLPPHLGPASNHPQLPQKLRAEIERDRKDRPQETEEERQWRITAVVTEWNVNFFQPRRVVIVYCFVREDGGQPESPLCPSCYPNTTSSRSRNDIRRPLFENPMDTTSREIPELPQPPNTVRRGQQNRQTTNAADPPAAAAAAAAGSGSSDNQYQYRSSPAGGPGVWVFNPGAAVNNIASMISDQVQRYSQYVSEQAMEHSRRRPSPNHHGVVIMNLTAGLVAMATFTTIMVDGQVEVMEDPDKVEILGVLKDVSQVALTGDFGGIKPIRSSESLDSASSDSDLKKGELAALKTALQNLKQQQEQRQLSTADYRARRKELRRDCKALKSARREFRSAGRRCRGAKSGGSGGSSSRAAGHPSTARGEFGSDIDEIKRDMQEIKDHYVNLIRSLQGEKRELKQAAKNLKQEEKQARKQEKQARKQEKAARKEERKRAKEKGKGKAKETEPDIPLERRMEDMNISSNIPPREYPQTPQAAGMVMKDVKQ</sequence>
<dbReference type="AlphaFoldDB" id="A0A178FH28"/>
<evidence type="ECO:0000313" key="3">
    <source>
        <dbReference type="Proteomes" id="UP000243519"/>
    </source>
</evidence>
<feature type="region of interest" description="Disordered" evidence="1">
    <location>
        <begin position="514"/>
        <end position="600"/>
    </location>
</feature>
<reference evidence="2 3" key="1">
    <citation type="submission" date="2016-05" db="EMBL/GenBank/DDBJ databases">
        <title>Genome sequencing of Trichophyton violaceum CMCC(F)T3l isolated from hair.</title>
        <authorList>
            <person name="Zhan P."/>
            <person name="Tao Y."/>
            <person name="Liu W."/>
        </authorList>
    </citation>
    <scope>NUCLEOTIDE SEQUENCE [LARGE SCALE GENOMIC DNA]</scope>
    <source>
        <strain evidence="3">CMCC(F)T3l</strain>
    </source>
</reference>
<feature type="compositionally biased region" description="Basic and acidic residues" evidence="1">
    <location>
        <begin position="1"/>
        <end position="10"/>
    </location>
</feature>
<gene>
    <name evidence="2" type="ORF">A7D00_4534</name>
</gene>
<feature type="region of interest" description="Disordered" evidence="1">
    <location>
        <begin position="1"/>
        <end position="23"/>
    </location>
</feature>
<organism evidence="2 3">
    <name type="scientific">Trichophyton violaceum</name>
    <dbReference type="NCBI Taxonomy" id="34388"/>
    <lineage>
        <taxon>Eukaryota</taxon>
        <taxon>Fungi</taxon>
        <taxon>Dikarya</taxon>
        <taxon>Ascomycota</taxon>
        <taxon>Pezizomycotina</taxon>
        <taxon>Eurotiomycetes</taxon>
        <taxon>Eurotiomycetidae</taxon>
        <taxon>Onygenales</taxon>
        <taxon>Arthrodermataceae</taxon>
        <taxon>Trichophyton</taxon>
    </lineage>
</organism>
<feature type="region of interest" description="Disordered" evidence="1">
    <location>
        <begin position="449"/>
        <end position="484"/>
    </location>
</feature>
<accession>A0A178FH28</accession>
<feature type="compositionally biased region" description="Basic and acidic residues" evidence="1">
    <location>
        <begin position="514"/>
        <end position="572"/>
    </location>
</feature>